<dbReference type="InterPro" id="IPR001920">
    <property type="entry name" value="Asp/Glu_race"/>
</dbReference>
<evidence type="ECO:0000256" key="7">
    <source>
        <dbReference type="HAMAP-Rule" id="MF_00258"/>
    </source>
</evidence>
<gene>
    <name evidence="7" type="primary">murI</name>
    <name evidence="8" type="ORF">A3A05_00385</name>
</gene>
<dbReference type="Proteomes" id="UP000176187">
    <property type="component" value="Unassembled WGS sequence"/>
</dbReference>
<dbReference type="PANTHER" id="PTHR21198">
    <property type="entry name" value="GLUTAMATE RACEMASE"/>
    <property type="match status" value="1"/>
</dbReference>
<keyword evidence="4 7" id="KW-0573">Peptidoglycan synthesis</keyword>
<comment type="similarity">
    <text evidence="7">Belongs to the aspartate/glutamate racemases family.</text>
</comment>
<dbReference type="Pfam" id="PF01177">
    <property type="entry name" value="Asp_Glu_race"/>
    <property type="match status" value="1"/>
</dbReference>
<evidence type="ECO:0000256" key="5">
    <source>
        <dbReference type="ARBA" id="ARBA00023235"/>
    </source>
</evidence>
<evidence type="ECO:0000256" key="3">
    <source>
        <dbReference type="ARBA" id="ARBA00022960"/>
    </source>
</evidence>
<dbReference type="STRING" id="1801774.A3A05_00385"/>
<dbReference type="InterPro" id="IPR004391">
    <property type="entry name" value="Glu_race"/>
</dbReference>
<dbReference type="GO" id="GO:0009252">
    <property type="term" value="P:peptidoglycan biosynthetic process"/>
    <property type="evidence" value="ECO:0007669"/>
    <property type="project" value="UniProtKB-UniRule"/>
</dbReference>
<feature type="binding site" evidence="7">
    <location>
        <begin position="22"/>
        <end position="23"/>
    </location>
    <ligand>
        <name>substrate</name>
    </ligand>
</feature>
<keyword evidence="3 7" id="KW-0133">Cell shape</keyword>
<feature type="active site" description="Proton donor/acceptor" evidence="7">
    <location>
        <position position="86"/>
    </location>
</feature>
<dbReference type="EC" id="5.1.1.3" evidence="2 7"/>
<dbReference type="NCBIfam" id="TIGR00067">
    <property type="entry name" value="glut_race"/>
    <property type="match status" value="1"/>
</dbReference>
<protein>
    <recommendedName>
        <fullName evidence="2 7">Glutamate racemase</fullName>
        <ecNumber evidence="2 7">5.1.1.3</ecNumber>
    </recommendedName>
</protein>
<dbReference type="AlphaFoldDB" id="A0A1F6WXS5"/>
<dbReference type="EMBL" id="MFUY01000003">
    <property type="protein sequence ID" value="OGI86535.1"/>
    <property type="molecule type" value="Genomic_DNA"/>
</dbReference>
<feature type="binding site" evidence="7">
    <location>
        <begin position="87"/>
        <end position="88"/>
    </location>
    <ligand>
        <name>substrate</name>
    </ligand>
</feature>
<dbReference type="Gene3D" id="3.40.50.1860">
    <property type="match status" value="2"/>
</dbReference>
<comment type="catalytic activity">
    <reaction evidence="1 7">
        <text>L-glutamate = D-glutamate</text>
        <dbReference type="Rhea" id="RHEA:12813"/>
        <dbReference type="ChEBI" id="CHEBI:29985"/>
        <dbReference type="ChEBI" id="CHEBI:29986"/>
        <dbReference type="EC" id="5.1.1.3"/>
    </reaction>
</comment>
<evidence type="ECO:0000313" key="9">
    <source>
        <dbReference type="Proteomes" id="UP000176187"/>
    </source>
</evidence>
<dbReference type="UniPathway" id="UPA00219"/>
<evidence type="ECO:0000256" key="2">
    <source>
        <dbReference type="ARBA" id="ARBA00013090"/>
    </source>
</evidence>
<dbReference type="InterPro" id="IPR015942">
    <property type="entry name" value="Asp/Glu/hydantoin_racemase"/>
</dbReference>
<keyword evidence="5 7" id="KW-0413">Isomerase</keyword>
<evidence type="ECO:0000313" key="8">
    <source>
        <dbReference type="EMBL" id="OGI86535.1"/>
    </source>
</evidence>
<dbReference type="PANTHER" id="PTHR21198:SF3">
    <property type="entry name" value="GLUTAMATE RACEMASE"/>
    <property type="match status" value="1"/>
</dbReference>
<comment type="caution">
    <text evidence="8">The sequence shown here is derived from an EMBL/GenBank/DDBJ whole genome shotgun (WGS) entry which is preliminary data.</text>
</comment>
<dbReference type="HAMAP" id="MF_00258">
    <property type="entry name" value="Glu_racemase"/>
    <property type="match status" value="1"/>
</dbReference>
<evidence type="ECO:0000256" key="4">
    <source>
        <dbReference type="ARBA" id="ARBA00022984"/>
    </source>
</evidence>
<comment type="function">
    <text evidence="7">Provides the (R)-glutamate required for cell wall biosynthesis.</text>
</comment>
<accession>A0A1F6WXS5</accession>
<name>A0A1F6WXS5_9BACT</name>
<feature type="binding site" evidence="7">
    <location>
        <begin position="54"/>
        <end position="55"/>
    </location>
    <ligand>
        <name>substrate</name>
    </ligand>
</feature>
<dbReference type="GO" id="GO:0071555">
    <property type="term" value="P:cell wall organization"/>
    <property type="evidence" value="ECO:0007669"/>
    <property type="project" value="UniProtKB-KW"/>
</dbReference>
<sequence length="276" mass="30946">MPNINKKIKKNRKNNQVIGVFDSGVGGLSVLRELQHLLPRENFVFLADQKYVPYGEKTKKELIKLAYKITDYFVNYHNIKMMVVACNTSTCNSIGELRKKYSFLIVGTVPAIKLAAENSKSATVAIISTPSTSKSQVLKKLIKDNCQNINVLNISCKNLENVVEKGKLNNAEVKRLLLKYLTEVKDSNTDQLVLGCTHYVFLKKTIENFLGPRIRVIDGNKGIAKQTKSLLLAHLMKNNQRAKGKTLYFSTGNSVKFSKVASKLLKIKVRAKKVAI</sequence>
<proteinExistence type="inferred from homology"/>
<dbReference type="SUPFAM" id="SSF53681">
    <property type="entry name" value="Aspartate/glutamate racemase"/>
    <property type="match status" value="2"/>
</dbReference>
<dbReference type="GO" id="GO:0008360">
    <property type="term" value="P:regulation of cell shape"/>
    <property type="evidence" value="ECO:0007669"/>
    <property type="project" value="UniProtKB-KW"/>
</dbReference>
<reference evidence="8 9" key="1">
    <citation type="journal article" date="2016" name="Nat. Commun.">
        <title>Thousands of microbial genomes shed light on interconnected biogeochemical processes in an aquifer system.</title>
        <authorList>
            <person name="Anantharaman K."/>
            <person name="Brown C.T."/>
            <person name="Hug L.A."/>
            <person name="Sharon I."/>
            <person name="Castelle C.J."/>
            <person name="Probst A.J."/>
            <person name="Thomas B.C."/>
            <person name="Singh A."/>
            <person name="Wilkins M.J."/>
            <person name="Karaoz U."/>
            <person name="Brodie E.L."/>
            <person name="Williams K.H."/>
            <person name="Hubbard S.S."/>
            <person name="Banfield J.F."/>
        </authorList>
    </citation>
    <scope>NUCLEOTIDE SEQUENCE [LARGE SCALE GENOMIC DNA]</scope>
</reference>
<feature type="active site" description="Proton donor/acceptor" evidence="7">
    <location>
        <position position="196"/>
    </location>
</feature>
<evidence type="ECO:0000256" key="1">
    <source>
        <dbReference type="ARBA" id="ARBA00001602"/>
    </source>
</evidence>
<feature type="binding site" evidence="7">
    <location>
        <begin position="197"/>
        <end position="198"/>
    </location>
    <ligand>
        <name>substrate</name>
    </ligand>
</feature>
<organism evidence="8 9">
    <name type="scientific">Candidatus Nomurabacteria bacterium RIFCSPLOWO2_01_FULL_41_12</name>
    <dbReference type="NCBI Taxonomy" id="1801774"/>
    <lineage>
        <taxon>Bacteria</taxon>
        <taxon>Candidatus Nomuraibacteriota</taxon>
    </lineage>
</organism>
<comment type="pathway">
    <text evidence="7">Cell wall biogenesis; peptidoglycan biosynthesis.</text>
</comment>
<evidence type="ECO:0000256" key="6">
    <source>
        <dbReference type="ARBA" id="ARBA00023316"/>
    </source>
</evidence>
<dbReference type="GO" id="GO:0008881">
    <property type="term" value="F:glutamate racemase activity"/>
    <property type="evidence" value="ECO:0007669"/>
    <property type="project" value="UniProtKB-UniRule"/>
</dbReference>
<keyword evidence="6 7" id="KW-0961">Cell wall biogenesis/degradation</keyword>